<dbReference type="EMBL" id="JAMWMR010000020">
    <property type="protein sequence ID" value="MCN9243240.1"/>
    <property type="molecule type" value="Genomic_DNA"/>
</dbReference>
<name>A0ABT0ZI63_9ACTN</name>
<gene>
    <name evidence="3" type="ORF">NGF19_21040</name>
</gene>
<protein>
    <submittedName>
        <fullName evidence="3">MFS transporter</fullName>
    </submittedName>
</protein>
<evidence type="ECO:0000313" key="4">
    <source>
        <dbReference type="Proteomes" id="UP001523219"/>
    </source>
</evidence>
<evidence type="ECO:0000313" key="3">
    <source>
        <dbReference type="EMBL" id="MCN9243240.1"/>
    </source>
</evidence>
<feature type="transmembrane region" description="Helical" evidence="2">
    <location>
        <begin position="346"/>
        <end position="362"/>
    </location>
</feature>
<feature type="transmembrane region" description="Helical" evidence="2">
    <location>
        <begin position="58"/>
        <end position="77"/>
    </location>
</feature>
<feature type="transmembrane region" description="Helical" evidence="2">
    <location>
        <begin position="120"/>
        <end position="144"/>
    </location>
</feature>
<reference evidence="3 4" key="1">
    <citation type="submission" date="2022-05" db="EMBL/GenBank/DDBJ databases">
        <title>Streptomyces sp. nov. RY43-2 isolated from soil of a peat swamp forest.</title>
        <authorList>
            <person name="Kanchanasin P."/>
            <person name="Tanasupawat S."/>
            <person name="Phongsopitanun W."/>
        </authorList>
    </citation>
    <scope>NUCLEOTIDE SEQUENCE [LARGE SCALE GENOMIC DNA]</scope>
    <source>
        <strain evidence="3 4">RY43-2</strain>
    </source>
</reference>
<dbReference type="RefSeq" id="WP_252426616.1">
    <property type="nucleotide sequence ID" value="NZ_JAMWMR010000020.1"/>
</dbReference>
<sequence>MATAEPTHADDAEPGRRTDGASALRIPHGAPTGEPLPRTLLARLRSSRGADLARRHPVLTITALAGVLHLVWFFTFANSGGDLAAQDAWAEFVGRHPDSAYNLAWYGGMHPVSYSVVSPYLMSVLGVRTTMMIAGTVSAGLLTLILVRSRAVREPWWPALAGVFALVCNAISGRVTFGLGMAFALGATACVFCWPHRWRYKRWAKALCAAPLAALATMASPVAGLFVGLVAVALFLQKRLPGAWALGLAPSAVVALSAWLFPFSGTQPMGPGSASLPVLYAVFVYFLVPKEWKTVRITSAVYAIAVLLVWLISSQIGSNITRLAMLFAGVALAAALPFTVPRSRKWYALVIACAGFGVWIGAKTVDDIVHTAPAASWAREIAPLVNQLQLAGAEKGRVEVVPARSHREASALAPYVNLARGWNRQADMKRNPLFYDDTLNSANYHDWLQRWSVHFVVLPKGEPDPTGGQRERALVQRGMPYLQQIWGDETFQLFAVTDPTPLADPPAVVDRAEQGELTMRVTKAGRVLIRVPYSPWLGLVDEEGNGVKPPRETAKSQHRAEGMPKTYENLNGCVREAPEDAAGDKWTELLAPRPGTYRLGAPYQFPRGTPCPPELH</sequence>
<keyword evidence="2" id="KW-1133">Transmembrane helix</keyword>
<evidence type="ECO:0000256" key="1">
    <source>
        <dbReference type="SAM" id="MobiDB-lite"/>
    </source>
</evidence>
<comment type="caution">
    <text evidence="3">The sequence shown here is derived from an EMBL/GenBank/DDBJ whole genome shotgun (WGS) entry which is preliminary data.</text>
</comment>
<feature type="transmembrane region" description="Helical" evidence="2">
    <location>
        <begin position="207"/>
        <end position="236"/>
    </location>
</feature>
<feature type="transmembrane region" description="Helical" evidence="2">
    <location>
        <begin position="294"/>
        <end position="313"/>
    </location>
</feature>
<feature type="transmembrane region" description="Helical" evidence="2">
    <location>
        <begin position="320"/>
        <end position="340"/>
    </location>
</feature>
<keyword evidence="2" id="KW-0812">Transmembrane</keyword>
<feature type="region of interest" description="Disordered" evidence="1">
    <location>
        <begin position="1"/>
        <end position="36"/>
    </location>
</feature>
<keyword evidence="2" id="KW-0472">Membrane</keyword>
<dbReference type="Proteomes" id="UP001523219">
    <property type="component" value="Unassembled WGS sequence"/>
</dbReference>
<feature type="compositionally biased region" description="Basic and acidic residues" evidence="1">
    <location>
        <begin position="549"/>
        <end position="562"/>
    </location>
</feature>
<feature type="region of interest" description="Disordered" evidence="1">
    <location>
        <begin position="544"/>
        <end position="566"/>
    </location>
</feature>
<feature type="compositionally biased region" description="Basic and acidic residues" evidence="1">
    <location>
        <begin position="7"/>
        <end position="19"/>
    </location>
</feature>
<feature type="transmembrane region" description="Helical" evidence="2">
    <location>
        <begin position="178"/>
        <end position="195"/>
    </location>
</feature>
<keyword evidence="4" id="KW-1185">Reference proteome</keyword>
<feature type="transmembrane region" description="Helical" evidence="2">
    <location>
        <begin position="242"/>
        <end position="261"/>
    </location>
</feature>
<feature type="transmembrane region" description="Helical" evidence="2">
    <location>
        <begin position="268"/>
        <end position="288"/>
    </location>
</feature>
<proteinExistence type="predicted"/>
<organism evidence="3 4">
    <name type="scientific">Streptomyces macrolidinus</name>
    <dbReference type="NCBI Taxonomy" id="2952607"/>
    <lineage>
        <taxon>Bacteria</taxon>
        <taxon>Bacillati</taxon>
        <taxon>Actinomycetota</taxon>
        <taxon>Actinomycetes</taxon>
        <taxon>Kitasatosporales</taxon>
        <taxon>Streptomycetaceae</taxon>
        <taxon>Streptomyces</taxon>
    </lineage>
</organism>
<accession>A0ABT0ZI63</accession>
<evidence type="ECO:0000256" key="2">
    <source>
        <dbReference type="SAM" id="Phobius"/>
    </source>
</evidence>